<keyword evidence="5 7" id="KW-0456">Lyase</keyword>
<dbReference type="Gene3D" id="3.90.1150.160">
    <property type="match status" value="1"/>
</dbReference>
<dbReference type="Gene3D" id="4.10.280.50">
    <property type="match status" value="1"/>
</dbReference>
<dbReference type="Gene3D" id="3.40.640.10">
    <property type="entry name" value="Type I PLP-dependent aspartate aminotransferase-like (Major domain)"/>
    <property type="match status" value="1"/>
</dbReference>
<evidence type="ECO:0000256" key="8">
    <source>
        <dbReference type="RuleBase" id="RU361171"/>
    </source>
</evidence>
<evidence type="ECO:0000256" key="1">
    <source>
        <dbReference type="ARBA" id="ARBA00001933"/>
    </source>
</evidence>
<evidence type="ECO:0000256" key="2">
    <source>
        <dbReference type="ARBA" id="ARBA00009533"/>
    </source>
</evidence>
<dbReference type="InterPro" id="IPR010107">
    <property type="entry name" value="Glutamate_decarboxylase"/>
</dbReference>
<gene>
    <name evidence="9" type="ORF">ACFQ34_18215</name>
</gene>
<reference evidence="10" key="1">
    <citation type="journal article" date="2019" name="Int. J. Syst. Evol. Microbiol.">
        <title>The Global Catalogue of Microorganisms (GCM) 10K type strain sequencing project: providing services to taxonomists for standard genome sequencing and annotation.</title>
        <authorList>
            <consortium name="The Broad Institute Genomics Platform"/>
            <consortium name="The Broad Institute Genome Sequencing Center for Infectious Disease"/>
            <person name="Wu L."/>
            <person name="Ma J."/>
        </authorList>
    </citation>
    <scope>NUCLEOTIDE SEQUENCE [LARGE SCALE GENOMIC DNA]</scope>
    <source>
        <strain evidence="10">CCUG 49018</strain>
    </source>
</reference>
<dbReference type="InterPro" id="IPR015421">
    <property type="entry name" value="PyrdxlP-dep_Trfase_major"/>
</dbReference>
<comment type="caution">
    <text evidence="9">The sequence shown here is derived from an EMBL/GenBank/DDBJ whole genome shotgun (WGS) entry which is preliminary data.</text>
</comment>
<protein>
    <recommendedName>
        <fullName evidence="3 8">Glutamate decarboxylase</fullName>
        <ecNumber evidence="3 8">4.1.1.15</ecNumber>
    </recommendedName>
</protein>
<dbReference type="NCBIfam" id="TIGR01788">
    <property type="entry name" value="Glu-decarb-GAD"/>
    <property type="match status" value="1"/>
</dbReference>
<evidence type="ECO:0000256" key="4">
    <source>
        <dbReference type="ARBA" id="ARBA00022898"/>
    </source>
</evidence>
<name>A0ABW3VKA2_9PSEU</name>
<proteinExistence type="inferred from homology"/>
<comment type="similarity">
    <text evidence="2 7">Belongs to the group II decarboxylase family.</text>
</comment>
<accession>A0ABW3VKA2</accession>
<comment type="cofactor">
    <cofactor evidence="1 7">
        <name>pyridoxal 5'-phosphate</name>
        <dbReference type="ChEBI" id="CHEBI:597326"/>
    </cofactor>
</comment>
<dbReference type="PANTHER" id="PTHR43321:SF3">
    <property type="entry name" value="GLUTAMATE DECARBOXYLASE"/>
    <property type="match status" value="1"/>
</dbReference>
<dbReference type="RefSeq" id="WP_346091831.1">
    <property type="nucleotide sequence ID" value="NZ_BAABKS010000042.1"/>
</dbReference>
<evidence type="ECO:0000256" key="7">
    <source>
        <dbReference type="RuleBase" id="RU000382"/>
    </source>
</evidence>
<organism evidence="9 10">
    <name type="scientific">Pseudonocardia benzenivorans</name>
    <dbReference type="NCBI Taxonomy" id="228005"/>
    <lineage>
        <taxon>Bacteria</taxon>
        <taxon>Bacillati</taxon>
        <taxon>Actinomycetota</taxon>
        <taxon>Actinomycetes</taxon>
        <taxon>Pseudonocardiales</taxon>
        <taxon>Pseudonocardiaceae</taxon>
        <taxon>Pseudonocardia</taxon>
    </lineage>
</organism>
<keyword evidence="8" id="KW-0210">Decarboxylase</keyword>
<comment type="catalytic activity">
    <reaction evidence="6 8">
        <text>L-glutamate + H(+) = 4-aminobutanoate + CO2</text>
        <dbReference type="Rhea" id="RHEA:17785"/>
        <dbReference type="ChEBI" id="CHEBI:15378"/>
        <dbReference type="ChEBI" id="CHEBI:16526"/>
        <dbReference type="ChEBI" id="CHEBI:29985"/>
        <dbReference type="ChEBI" id="CHEBI:59888"/>
        <dbReference type="EC" id="4.1.1.15"/>
    </reaction>
</comment>
<dbReference type="PANTHER" id="PTHR43321">
    <property type="entry name" value="GLUTAMATE DECARBOXYLASE"/>
    <property type="match status" value="1"/>
</dbReference>
<evidence type="ECO:0000256" key="6">
    <source>
        <dbReference type="ARBA" id="ARBA00048868"/>
    </source>
</evidence>
<evidence type="ECO:0000256" key="3">
    <source>
        <dbReference type="ARBA" id="ARBA00012421"/>
    </source>
</evidence>
<dbReference type="EC" id="4.1.1.15" evidence="3 8"/>
<dbReference type="Pfam" id="PF00282">
    <property type="entry name" value="Pyridoxal_deC"/>
    <property type="match status" value="1"/>
</dbReference>
<evidence type="ECO:0000256" key="5">
    <source>
        <dbReference type="ARBA" id="ARBA00023239"/>
    </source>
</evidence>
<dbReference type="InterPro" id="IPR015424">
    <property type="entry name" value="PyrdxlP-dep_Trfase"/>
</dbReference>
<dbReference type="EMBL" id="JBHTMB010000152">
    <property type="protein sequence ID" value="MFD1235226.1"/>
    <property type="molecule type" value="Genomic_DNA"/>
</dbReference>
<sequence length="466" mass="51828">MPLHDRDTVRDELDDCVFVDRDLTRPVTKYRFPQEESLPRDVSQLVSDELMLDGNARQNLATFCQTWVEPEVMGLMALSVSKNMIDKDEYPQTAEIERRCVHMMADLWNAPEAANTVGASAIGSSEACMLAGMAAKWRWRAKRRAAGKPVDNPNMVCGPVQVVWHKFARYWDIEMREVPMAPGSYAMDAASMLERVDENTIMVVPTLGVTYTGAYEPVADMALALDQLQADTGLDVDIHVDAASGGFLAPFCAPDLAFDFRLPRVKSISASGHKFGLAPLGVGWVVWRDAGELPDDLVFHVNYLGGDMPVFQINFSRPAGQIVASYYNFLRLGREGYRRIHDASYDVGQYLAAEIVKLGPFELLCDSRPDTGIPTVTWRIREGEDPGYTLYDLADRLRTKGWQVPAYTLTGTASDIAVQRILVRLGVSRDMASLLLDDFRDAVAHFGKHPVTIPMTKQESGGFSHL</sequence>
<evidence type="ECO:0000313" key="10">
    <source>
        <dbReference type="Proteomes" id="UP001597182"/>
    </source>
</evidence>
<keyword evidence="10" id="KW-1185">Reference proteome</keyword>
<dbReference type="SUPFAM" id="SSF53383">
    <property type="entry name" value="PLP-dependent transferases"/>
    <property type="match status" value="1"/>
</dbReference>
<evidence type="ECO:0000313" key="9">
    <source>
        <dbReference type="EMBL" id="MFD1235226.1"/>
    </source>
</evidence>
<dbReference type="InterPro" id="IPR002129">
    <property type="entry name" value="PyrdxlP-dep_de-COase"/>
</dbReference>
<keyword evidence="4 7" id="KW-0663">Pyridoxal phosphate</keyword>
<dbReference type="GO" id="GO:0004351">
    <property type="term" value="F:glutamate decarboxylase activity"/>
    <property type="evidence" value="ECO:0007669"/>
    <property type="project" value="UniProtKB-EC"/>
</dbReference>
<dbReference type="CDD" id="cd06450">
    <property type="entry name" value="DOPA_deC_like"/>
    <property type="match status" value="1"/>
</dbReference>
<dbReference type="Proteomes" id="UP001597182">
    <property type="component" value="Unassembled WGS sequence"/>
</dbReference>